<dbReference type="Pfam" id="PF00324">
    <property type="entry name" value="AA_permease"/>
    <property type="match status" value="1"/>
</dbReference>
<evidence type="ECO:0000256" key="1">
    <source>
        <dbReference type="ARBA" id="ARBA00004141"/>
    </source>
</evidence>
<evidence type="ECO:0000259" key="6">
    <source>
        <dbReference type="Pfam" id="PF00324"/>
    </source>
</evidence>
<keyword evidence="3 5" id="KW-1133">Transmembrane helix</keyword>
<dbReference type="PANTHER" id="PTHR42770:SF7">
    <property type="entry name" value="MEMBRANE PROTEIN"/>
    <property type="match status" value="1"/>
</dbReference>
<evidence type="ECO:0000313" key="7">
    <source>
        <dbReference type="EMBL" id="NMM99350.1"/>
    </source>
</evidence>
<evidence type="ECO:0000256" key="3">
    <source>
        <dbReference type="ARBA" id="ARBA00022989"/>
    </source>
</evidence>
<feature type="transmembrane region" description="Helical" evidence="5">
    <location>
        <begin position="389"/>
        <end position="412"/>
    </location>
</feature>
<evidence type="ECO:0000256" key="4">
    <source>
        <dbReference type="ARBA" id="ARBA00023136"/>
    </source>
</evidence>
<keyword evidence="2 5" id="KW-0812">Transmembrane</keyword>
<keyword evidence="4 5" id="KW-0472">Membrane</keyword>
<gene>
    <name evidence="7" type="ORF">G1C97_2308</name>
</gene>
<feature type="transmembrane region" description="Helical" evidence="5">
    <location>
        <begin position="222"/>
        <end position="242"/>
    </location>
</feature>
<feature type="transmembrane region" description="Helical" evidence="5">
    <location>
        <begin position="424"/>
        <end position="448"/>
    </location>
</feature>
<dbReference type="PIRSF" id="PIRSF006060">
    <property type="entry name" value="AA_transporter"/>
    <property type="match status" value="1"/>
</dbReference>
<dbReference type="RefSeq" id="WP_169241898.1">
    <property type="nucleotide sequence ID" value="NZ_JAAIIG010000021.1"/>
</dbReference>
<proteinExistence type="predicted"/>
<feature type="domain" description="Amino acid permease/ SLC12A" evidence="6">
    <location>
        <begin position="50"/>
        <end position="477"/>
    </location>
</feature>
<dbReference type="Gene3D" id="1.20.1740.10">
    <property type="entry name" value="Amino acid/polyamine transporter I"/>
    <property type="match status" value="1"/>
</dbReference>
<feature type="transmembrane region" description="Helical" evidence="5">
    <location>
        <begin position="156"/>
        <end position="173"/>
    </location>
</feature>
<feature type="transmembrane region" description="Helical" evidence="5">
    <location>
        <begin position="311"/>
        <end position="334"/>
    </location>
</feature>
<feature type="transmembrane region" description="Helical" evidence="5">
    <location>
        <begin position="33"/>
        <end position="50"/>
    </location>
</feature>
<dbReference type="InterPro" id="IPR004841">
    <property type="entry name" value="AA-permease/SLC12A_dom"/>
</dbReference>
<sequence>MSSQVVGEQIQVSGATYTRTSADFFKKRQLRRAAGAFGLWGLGIAAVVSGDFTGWNGGIGQAGWGGMLIATVIVYGMYWCMLNSIAEMASAMPHTGGAYSFARAAMGPWGGIVTGLAETIEYVMANATTVYFASAYFDEIVRGLSGYSLDEHGLRWVWWLAIYAVFVAINWLGASTSFRFAEVISIISLAIIAIFGFVTVFSGKVNFTGLFDISPASGGSTFLPFGIGAIFFAMPFAMWLYLGIEQLPLSAEEAYDPEHNIPIAARTCIVTLGISSLVVLILNPAIIGSKVLGSSDEPLLDGFRAVFSDQFASLLAVVALVGLLASIQGAMYAYGRNLYSLSRAGYYPHFLSLTGTKHKTPYWGLITGAFIGFVALLLVNMFGDGVGSVVLNISVWGAVLAYLLQMVSYILLRKKMPDIERPFISKLGVAGAVFGGLVALCIFIATLLNPAYRMAVYVMVAIYVVILAIFAVWGRKHLILSPEEEFAISGGELGNPSDEETDEAKIFAHNGSFASGTVK</sequence>
<dbReference type="PANTHER" id="PTHR42770">
    <property type="entry name" value="AMINO ACID TRANSPORTER-RELATED"/>
    <property type="match status" value="1"/>
</dbReference>
<feature type="transmembrane region" description="Helical" evidence="5">
    <location>
        <begin position="62"/>
        <end position="82"/>
    </location>
</feature>
<evidence type="ECO:0000256" key="2">
    <source>
        <dbReference type="ARBA" id="ARBA00022692"/>
    </source>
</evidence>
<dbReference type="GO" id="GO:0016020">
    <property type="term" value="C:membrane"/>
    <property type="evidence" value="ECO:0007669"/>
    <property type="project" value="UniProtKB-SubCell"/>
</dbReference>
<organism evidence="7 8">
    <name type="scientific">Bifidobacterium olomucense</name>
    <dbReference type="NCBI Taxonomy" id="2675324"/>
    <lineage>
        <taxon>Bacteria</taxon>
        <taxon>Bacillati</taxon>
        <taxon>Actinomycetota</taxon>
        <taxon>Actinomycetes</taxon>
        <taxon>Bifidobacteriales</taxon>
        <taxon>Bifidobacteriaceae</taxon>
        <taxon>Bifidobacterium</taxon>
    </lineage>
</organism>
<dbReference type="EMBL" id="JAAIIG010000021">
    <property type="protein sequence ID" value="NMM99350.1"/>
    <property type="molecule type" value="Genomic_DNA"/>
</dbReference>
<keyword evidence="8" id="KW-1185">Reference proteome</keyword>
<dbReference type="InterPro" id="IPR050367">
    <property type="entry name" value="APC_superfamily"/>
</dbReference>
<comment type="caution">
    <text evidence="7">The sequence shown here is derived from an EMBL/GenBank/DDBJ whole genome shotgun (WGS) entry which is preliminary data.</text>
</comment>
<dbReference type="AlphaFoldDB" id="A0A7Y0EZP6"/>
<dbReference type="Proteomes" id="UP000543419">
    <property type="component" value="Unassembled WGS sequence"/>
</dbReference>
<accession>A0A7Y0EZP6</accession>
<name>A0A7Y0EZP6_9BIFI</name>
<dbReference type="GO" id="GO:0055085">
    <property type="term" value="P:transmembrane transport"/>
    <property type="evidence" value="ECO:0007669"/>
    <property type="project" value="InterPro"/>
</dbReference>
<protein>
    <submittedName>
        <fullName evidence="7">Amino acid ABC transporter permease</fullName>
    </submittedName>
</protein>
<evidence type="ECO:0000256" key="5">
    <source>
        <dbReference type="SAM" id="Phobius"/>
    </source>
</evidence>
<feature type="transmembrane region" description="Helical" evidence="5">
    <location>
        <begin position="263"/>
        <end position="287"/>
    </location>
</feature>
<comment type="subcellular location">
    <subcellularLocation>
        <location evidence="1">Membrane</location>
        <topology evidence="1">Multi-pass membrane protein</topology>
    </subcellularLocation>
</comment>
<reference evidence="7 8" key="1">
    <citation type="submission" date="2020-02" db="EMBL/GenBank/DDBJ databases">
        <title>Characterization of phylogenetic diversity of novel bifidobacterial species isolated in Czech ZOOs.</title>
        <authorList>
            <person name="Lugli G.A."/>
            <person name="Vera N.B."/>
            <person name="Ventura M."/>
        </authorList>
    </citation>
    <scope>NUCLEOTIDE SEQUENCE [LARGE SCALE GENOMIC DNA]</scope>
    <source>
        <strain evidence="7 8">DSM 109959</strain>
    </source>
</reference>
<feature type="transmembrane region" description="Helical" evidence="5">
    <location>
        <begin position="454"/>
        <end position="473"/>
    </location>
</feature>
<evidence type="ECO:0000313" key="8">
    <source>
        <dbReference type="Proteomes" id="UP000543419"/>
    </source>
</evidence>
<feature type="transmembrane region" description="Helical" evidence="5">
    <location>
        <begin position="362"/>
        <end position="383"/>
    </location>
</feature>
<feature type="transmembrane region" description="Helical" evidence="5">
    <location>
        <begin position="180"/>
        <end position="202"/>
    </location>
</feature>